<dbReference type="InterPro" id="IPR006566">
    <property type="entry name" value="FBD"/>
</dbReference>
<feature type="domain" description="F-box" evidence="1">
    <location>
        <begin position="6"/>
        <end position="54"/>
    </location>
</feature>
<dbReference type="InterPro" id="IPR053781">
    <property type="entry name" value="F-box_AtFBL13-like"/>
</dbReference>
<dbReference type="OMA" id="KECFHEV"/>
<dbReference type="Gene3D" id="1.20.1280.50">
    <property type="match status" value="1"/>
</dbReference>
<organism evidence="2 3">
    <name type="scientific">Eutrema salsugineum</name>
    <name type="common">Saltwater cress</name>
    <name type="synonym">Sisymbrium salsugineum</name>
    <dbReference type="NCBI Taxonomy" id="72664"/>
    <lineage>
        <taxon>Eukaryota</taxon>
        <taxon>Viridiplantae</taxon>
        <taxon>Streptophyta</taxon>
        <taxon>Embryophyta</taxon>
        <taxon>Tracheophyta</taxon>
        <taxon>Spermatophyta</taxon>
        <taxon>Magnoliopsida</taxon>
        <taxon>eudicotyledons</taxon>
        <taxon>Gunneridae</taxon>
        <taxon>Pentapetalae</taxon>
        <taxon>rosids</taxon>
        <taxon>malvids</taxon>
        <taxon>Brassicales</taxon>
        <taxon>Brassicaceae</taxon>
        <taxon>Eutremeae</taxon>
        <taxon>Eutrema</taxon>
    </lineage>
</organism>
<dbReference type="Gramene" id="ESQ56237">
    <property type="protein sequence ID" value="ESQ56237"/>
    <property type="gene ID" value="EUTSA_v10026785mg"/>
</dbReference>
<accession>V4ML37</accession>
<dbReference type="PANTHER" id="PTHR31293:SF12">
    <property type="entry name" value="RNI-LIKE SUPERFAMILY PROTEIN"/>
    <property type="match status" value="1"/>
</dbReference>
<keyword evidence="3" id="KW-1185">Reference proteome</keyword>
<dbReference type="STRING" id="72664.V4ML37"/>
<dbReference type="PANTHER" id="PTHR31293">
    <property type="entry name" value="RNI-LIKE SUPERFAMILY PROTEIN"/>
    <property type="match status" value="1"/>
</dbReference>
<dbReference type="Proteomes" id="UP000030689">
    <property type="component" value="Unassembled WGS sequence"/>
</dbReference>
<dbReference type="Pfam" id="PF00646">
    <property type="entry name" value="F-box"/>
    <property type="match status" value="1"/>
</dbReference>
<dbReference type="KEGG" id="eus:EUTSA_v10026785mg"/>
<evidence type="ECO:0000313" key="2">
    <source>
        <dbReference type="EMBL" id="ESQ56237.1"/>
    </source>
</evidence>
<evidence type="ECO:0000259" key="1">
    <source>
        <dbReference type="PROSITE" id="PS50181"/>
    </source>
</evidence>
<dbReference type="SMART" id="SM00579">
    <property type="entry name" value="FBD"/>
    <property type="match status" value="1"/>
</dbReference>
<dbReference type="InterPro" id="IPR001810">
    <property type="entry name" value="F-box_dom"/>
</dbReference>
<dbReference type="AlphaFoldDB" id="V4ML37"/>
<reference evidence="2 3" key="1">
    <citation type="journal article" date="2013" name="Front. Plant Sci.">
        <title>The Reference Genome of the Halophytic Plant Eutrema salsugineum.</title>
        <authorList>
            <person name="Yang R."/>
            <person name="Jarvis D.E."/>
            <person name="Chen H."/>
            <person name="Beilstein M.A."/>
            <person name="Grimwood J."/>
            <person name="Jenkins J."/>
            <person name="Shu S."/>
            <person name="Prochnik S."/>
            <person name="Xin M."/>
            <person name="Ma C."/>
            <person name="Schmutz J."/>
            <person name="Wing R.A."/>
            <person name="Mitchell-Olds T."/>
            <person name="Schumaker K.S."/>
            <person name="Wang X."/>
        </authorList>
    </citation>
    <scope>NUCLEOTIDE SEQUENCE [LARGE SCALE GENOMIC DNA]</scope>
</reference>
<sequence>MKTCCRDSISNLPDEVLGQILSLLPTKLAASTSVLSKRWRNLLPLMHNLDFDESMVLYPTTKSATRFHGHQGFVDFVEKTFVLLQDSPIKKFSLKWESEIDQPRVNGLIHNALQRGILELHLTSSISQWCIETKLFSSKTLVKLTLSLECYFKERIQHPTDVYFPALKTLSLISARFGDDGMYKWLLLSSPVLEEYNVCDEDPFKSSWKGWVCSSSIKRITILHRSLIRDEHSMVAIRTPTLLYLDYSGYVIENYHVILDSLLEARLDLRLWKYHTVLHAICDHIEKDWGDASQLMAGIRNVVTLHLSADCLEVLYFCCRSLPDFNNLLTLSFESHSERSWQIVPYLLKNSPKLETLIIKGLVHKITKGCGDVCVCERETKKKKKGCCLPWCPVKVLKVYGYGGSCGELKQMKHFLINLRRLEVVEIGFQVLDQQEKYLPLINDLMNLIPIASSKCKIKFMI</sequence>
<gene>
    <name evidence="2" type="ORF">EUTSA_v10026785mg</name>
</gene>
<dbReference type="PROSITE" id="PS50181">
    <property type="entry name" value="FBOX"/>
    <property type="match status" value="1"/>
</dbReference>
<dbReference type="InterPro" id="IPR036047">
    <property type="entry name" value="F-box-like_dom_sf"/>
</dbReference>
<name>V4ML37_EUTSA</name>
<dbReference type="SUPFAM" id="SSF81383">
    <property type="entry name" value="F-box domain"/>
    <property type="match status" value="1"/>
</dbReference>
<proteinExistence type="predicted"/>
<dbReference type="OrthoDB" id="612216at2759"/>
<evidence type="ECO:0000313" key="3">
    <source>
        <dbReference type="Proteomes" id="UP000030689"/>
    </source>
</evidence>
<dbReference type="SUPFAM" id="SSF52047">
    <property type="entry name" value="RNI-like"/>
    <property type="match status" value="1"/>
</dbReference>
<protein>
    <recommendedName>
        <fullName evidence="1">F-box domain-containing protein</fullName>
    </recommendedName>
</protein>
<dbReference type="InterPro" id="IPR055294">
    <property type="entry name" value="FBL60-like"/>
</dbReference>
<dbReference type="EMBL" id="KI517384">
    <property type="protein sequence ID" value="ESQ56237.1"/>
    <property type="molecule type" value="Genomic_DNA"/>
</dbReference>
<dbReference type="CDD" id="cd22160">
    <property type="entry name" value="F-box_AtFBL13-like"/>
    <property type="match status" value="1"/>
</dbReference>